<protein>
    <recommendedName>
        <fullName evidence="9">TNase-like domain-containing protein</fullName>
    </recommendedName>
</protein>
<dbReference type="EMBL" id="MCGR01000015">
    <property type="protein sequence ID" value="ORY86003.1"/>
    <property type="molecule type" value="Genomic_DNA"/>
</dbReference>
<feature type="region of interest" description="Disordered" evidence="8">
    <location>
        <begin position="1"/>
        <end position="21"/>
    </location>
</feature>
<dbReference type="AlphaFoldDB" id="A0A1Y2FPU1"/>
<dbReference type="STRING" id="106004.A0A1Y2FPU1"/>
<evidence type="ECO:0000256" key="5">
    <source>
        <dbReference type="ARBA" id="ARBA00022759"/>
    </source>
</evidence>
<evidence type="ECO:0000259" key="9">
    <source>
        <dbReference type="PROSITE" id="PS50830"/>
    </source>
</evidence>
<gene>
    <name evidence="10" type="ORF">BCR35DRAFT_264397</name>
</gene>
<dbReference type="PROSITE" id="PS50830">
    <property type="entry name" value="TNASE_3"/>
    <property type="match status" value="1"/>
</dbReference>
<accession>A0A1Y2FPU1</accession>
<sequence length="253" mass="28308">MSWFRSQSPTANSSNDSTPDSLPASLTRLHYTNPLLVAGSTALVGGASFRLWHRYLRRIPNADYITQEHLGKRRLRGVVTSVGDADNFRIYHKPTFSLPLAPFGASQQRRLALSTALKDQTIHIRLAGVDAPELAHFGKPAQPFAAEALDWLTKAVHGRTVHVDVLRKDRYGRVVGMAYVRRFPWLFRRNVSEEMLKAGYATVYTQGGAEHAGLLSRFQEVEAAAKARKIGMWSQSARSYESPADFKKRTAKE</sequence>
<organism evidence="10 11">
    <name type="scientific">Leucosporidium creatinivorum</name>
    <dbReference type="NCBI Taxonomy" id="106004"/>
    <lineage>
        <taxon>Eukaryota</taxon>
        <taxon>Fungi</taxon>
        <taxon>Dikarya</taxon>
        <taxon>Basidiomycota</taxon>
        <taxon>Pucciniomycotina</taxon>
        <taxon>Microbotryomycetes</taxon>
        <taxon>Leucosporidiales</taxon>
        <taxon>Leucosporidium</taxon>
    </lineage>
</organism>
<evidence type="ECO:0000256" key="6">
    <source>
        <dbReference type="ARBA" id="ARBA00022801"/>
    </source>
</evidence>
<dbReference type="PANTHER" id="PTHR12302:SF3">
    <property type="entry name" value="SERINE_THREONINE-PROTEIN KINASE 31"/>
    <property type="match status" value="1"/>
</dbReference>
<comment type="subcellular location">
    <subcellularLocation>
        <location evidence="1">Membrane</location>
        <topology evidence="1">Single-pass membrane protein</topology>
    </subcellularLocation>
    <subcellularLocation>
        <location evidence="2">Mitochondrion</location>
    </subcellularLocation>
</comment>
<evidence type="ECO:0000256" key="8">
    <source>
        <dbReference type="SAM" id="MobiDB-lite"/>
    </source>
</evidence>
<evidence type="ECO:0000313" key="10">
    <source>
        <dbReference type="EMBL" id="ORY86003.1"/>
    </source>
</evidence>
<keyword evidence="6" id="KW-0378">Hydrolase</keyword>
<evidence type="ECO:0000313" key="11">
    <source>
        <dbReference type="Proteomes" id="UP000193467"/>
    </source>
</evidence>
<dbReference type="GO" id="GO:0016020">
    <property type="term" value="C:membrane"/>
    <property type="evidence" value="ECO:0007669"/>
    <property type="project" value="UniProtKB-SubCell"/>
</dbReference>
<dbReference type="GO" id="GO:0005739">
    <property type="term" value="C:mitochondrion"/>
    <property type="evidence" value="ECO:0007669"/>
    <property type="project" value="UniProtKB-SubCell"/>
</dbReference>
<dbReference type="InParanoid" id="A0A1Y2FPU1"/>
<name>A0A1Y2FPU1_9BASI</name>
<keyword evidence="7" id="KW-0106">Calcium</keyword>
<proteinExistence type="inferred from homology"/>
<comment type="similarity">
    <text evidence="3">Belongs to the LCL3 family.</text>
</comment>
<reference evidence="10 11" key="1">
    <citation type="submission" date="2016-07" db="EMBL/GenBank/DDBJ databases">
        <title>Pervasive Adenine N6-methylation of Active Genes in Fungi.</title>
        <authorList>
            <consortium name="DOE Joint Genome Institute"/>
            <person name="Mondo S.J."/>
            <person name="Dannebaum R.O."/>
            <person name="Kuo R.C."/>
            <person name="Labutti K."/>
            <person name="Haridas S."/>
            <person name="Kuo A."/>
            <person name="Salamov A."/>
            <person name="Ahrendt S.R."/>
            <person name="Lipzen A."/>
            <person name="Sullivan W."/>
            <person name="Andreopoulos W.B."/>
            <person name="Clum A."/>
            <person name="Lindquist E."/>
            <person name="Daum C."/>
            <person name="Ramamoorthy G.K."/>
            <person name="Gryganskyi A."/>
            <person name="Culley D."/>
            <person name="Magnuson J.K."/>
            <person name="James T.Y."/>
            <person name="O'Malley M.A."/>
            <person name="Stajich J.E."/>
            <person name="Spatafora J.W."/>
            <person name="Visel A."/>
            <person name="Grigoriev I.V."/>
        </authorList>
    </citation>
    <scope>NUCLEOTIDE SEQUENCE [LARGE SCALE GENOMIC DNA]</scope>
    <source>
        <strain evidence="10 11">62-1032</strain>
    </source>
</reference>
<dbReference type="GO" id="GO:0004519">
    <property type="term" value="F:endonuclease activity"/>
    <property type="evidence" value="ECO:0007669"/>
    <property type="project" value="UniProtKB-KW"/>
</dbReference>
<evidence type="ECO:0000256" key="1">
    <source>
        <dbReference type="ARBA" id="ARBA00004167"/>
    </source>
</evidence>
<dbReference type="Proteomes" id="UP000193467">
    <property type="component" value="Unassembled WGS sequence"/>
</dbReference>
<evidence type="ECO:0000256" key="4">
    <source>
        <dbReference type="ARBA" id="ARBA00022722"/>
    </source>
</evidence>
<evidence type="ECO:0000256" key="7">
    <source>
        <dbReference type="ARBA" id="ARBA00022837"/>
    </source>
</evidence>
<keyword evidence="4" id="KW-0540">Nuclease</keyword>
<dbReference type="Gene3D" id="2.40.50.90">
    <property type="match status" value="1"/>
</dbReference>
<feature type="compositionally biased region" description="Polar residues" evidence="8">
    <location>
        <begin position="1"/>
        <end position="20"/>
    </location>
</feature>
<dbReference type="InterPro" id="IPR016071">
    <property type="entry name" value="Staphylococal_nuclease_OB-fold"/>
</dbReference>
<dbReference type="InterPro" id="IPR035437">
    <property type="entry name" value="SNase_OB-fold_sf"/>
</dbReference>
<comment type="caution">
    <text evidence="10">The sequence shown here is derived from an EMBL/GenBank/DDBJ whole genome shotgun (WGS) entry which is preliminary data.</text>
</comment>
<evidence type="ECO:0000256" key="3">
    <source>
        <dbReference type="ARBA" id="ARBA00005435"/>
    </source>
</evidence>
<dbReference type="SMART" id="SM00318">
    <property type="entry name" value="SNc"/>
    <property type="match status" value="1"/>
</dbReference>
<dbReference type="Pfam" id="PF00565">
    <property type="entry name" value="SNase"/>
    <property type="match status" value="1"/>
</dbReference>
<keyword evidence="11" id="KW-1185">Reference proteome</keyword>
<dbReference type="OrthoDB" id="430293at2759"/>
<dbReference type="SUPFAM" id="SSF50199">
    <property type="entry name" value="Staphylococcal nuclease"/>
    <property type="match status" value="1"/>
</dbReference>
<evidence type="ECO:0000256" key="2">
    <source>
        <dbReference type="ARBA" id="ARBA00004173"/>
    </source>
</evidence>
<keyword evidence="5" id="KW-0255">Endonuclease</keyword>
<dbReference type="PANTHER" id="PTHR12302">
    <property type="entry name" value="EBNA2 BINDING PROTEIN P100"/>
    <property type="match status" value="1"/>
</dbReference>
<feature type="domain" description="TNase-like" evidence="9">
    <location>
        <begin position="73"/>
        <end position="235"/>
    </location>
</feature>
<dbReference type="FunCoup" id="A0A1Y2FPU1">
    <property type="interactions" value="3"/>
</dbReference>
<dbReference type="GO" id="GO:0016787">
    <property type="term" value="F:hydrolase activity"/>
    <property type="evidence" value="ECO:0007669"/>
    <property type="project" value="UniProtKB-KW"/>
</dbReference>